<dbReference type="GO" id="GO:0046872">
    <property type="term" value="F:metal ion binding"/>
    <property type="evidence" value="ECO:0007669"/>
    <property type="project" value="UniProtKB-KW"/>
</dbReference>
<evidence type="ECO:0000256" key="2">
    <source>
        <dbReference type="ARBA" id="ARBA00022723"/>
    </source>
</evidence>
<dbReference type="SUPFAM" id="SSF56529">
    <property type="entry name" value="FAH"/>
    <property type="match status" value="1"/>
</dbReference>
<evidence type="ECO:0000256" key="1">
    <source>
        <dbReference type="ARBA" id="ARBA00010211"/>
    </source>
</evidence>
<dbReference type="Gene3D" id="3.90.850.10">
    <property type="entry name" value="Fumarylacetoacetase-like, C-terminal domain"/>
    <property type="match status" value="1"/>
</dbReference>
<dbReference type="OrthoDB" id="9805307at2"/>
<sequence length="263" mass="28420">MKIGTIRTGTGTAPVVVGEHDVTVIESFDDVGTLLASGPGWRDLADNAGGPTIPLAELEPSQWAPVIPRPSKIICVGLNYRNHILEMGRELPAYPTLFTKYPETLIGPFDPIRWSSHSTHLDWEAELAVVMGWDAEIVGYTIMNDVTLRDFQYHTTQWLPGKNFAGTTPLGPYLTTAFTHGRISTTVNGELMQDSVTSDLVFSPAELVTYISRFLPLAPGDVIATGTPGGVGHARKPPVYLRPGDVVQTEIDGLGSLRNVVGS</sequence>
<dbReference type="PANTHER" id="PTHR42796:SF4">
    <property type="entry name" value="FUMARYLACETOACETATE HYDROLASE DOMAIN-CONTAINING PROTEIN 2A"/>
    <property type="match status" value="1"/>
</dbReference>
<dbReference type="InterPro" id="IPR011234">
    <property type="entry name" value="Fumarylacetoacetase-like_C"/>
</dbReference>
<dbReference type="Pfam" id="PF01557">
    <property type="entry name" value="FAA_hydrolase"/>
    <property type="match status" value="1"/>
</dbReference>
<dbReference type="RefSeq" id="WP_155354591.1">
    <property type="nucleotide sequence ID" value="NZ_BAAAHL010000065.1"/>
</dbReference>
<evidence type="ECO:0000313" key="4">
    <source>
        <dbReference type="EMBL" id="GES09024.1"/>
    </source>
</evidence>
<dbReference type="EMBL" id="BLAE01000013">
    <property type="protein sequence ID" value="GES09024.1"/>
    <property type="molecule type" value="Genomic_DNA"/>
</dbReference>
<organism evidence="4 5">
    <name type="scientific">Acrocarpospora macrocephala</name>
    <dbReference type="NCBI Taxonomy" id="150177"/>
    <lineage>
        <taxon>Bacteria</taxon>
        <taxon>Bacillati</taxon>
        <taxon>Actinomycetota</taxon>
        <taxon>Actinomycetes</taxon>
        <taxon>Streptosporangiales</taxon>
        <taxon>Streptosporangiaceae</taxon>
        <taxon>Acrocarpospora</taxon>
    </lineage>
</organism>
<comment type="caution">
    <text evidence="4">The sequence shown here is derived from an EMBL/GenBank/DDBJ whole genome shotgun (WGS) entry which is preliminary data.</text>
</comment>
<dbReference type="AlphaFoldDB" id="A0A5M3WJA2"/>
<feature type="domain" description="Fumarylacetoacetase-like C-terminal" evidence="3">
    <location>
        <begin position="72"/>
        <end position="261"/>
    </location>
</feature>
<dbReference type="PANTHER" id="PTHR42796">
    <property type="entry name" value="FUMARYLACETOACETATE HYDROLASE DOMAIN-CONTAINING PROTEIN 2A-RELATED"/>
    <property type="match status" value="1"/>
</dbReference>
<keyword evidence="5" id="KW-1185">Reference proteome</keyword>
<dbReference type="GO" id="GO:0016853">
    <property type="term" value="F:isomerase activity"/>
    <property type="evidence" value="ECO:0007669"/>
    <property type="project" value="UniProtKB-KW"/>
</dbReference>
<accession>A0A5M3WJA2</accession>
<name>A0A5M3WJA2_9ACTN</name>
<reference evidence="4 5" key="1">
    <citation type="submission" date="2019-10" db="EMBL/GenBank/DDBJ databases">
        <title>Whole genome shotgun sequence of Acrocarpospora macrocephala NBRC 16266.</title>
        <authorList>
            <person name="Ichikawa N."/>
            <person name="Kimura A."/>
            <person name="Kitahashi Y."/>
            <person name="Komaki H."/>
            <person name="Oguchi A."/>
        </authorList>
    </citation>
    <scope>NUCLEOTIDE SEQUENCE [LARGE SCALE GENOMIC DNA]</scope>
    <source>
        <strain evidence="4 5">NBRC 16266</strain>
    </source>
</reference>
<dbReference type="Proteomes" id="UP000331127">
    <property type="component" value="Unassembled WGS sequence"/>
</dbReference>
<evidence type="ECO:0000313" key="5">
    <source>
        <dbReference type="Proteomes" id="UP000331127"/>
    </source>
</evidence>
<dbReference type="InterPro" id="IPR051121">
    <property type="entry name" value="FAH"/>
</dbReference>
<dbReference type="InterPro" id="IPR036663">
    <property type="entry name" value="Fumarylacetoacetase_C_sf"/>
</dbReference>
<dbReference type="GO" id="GO:0044281">
    <property type="term" value="P:small molecule metabolic process"/>
    <property type="evidence" value="ECO:0007669"/>
    <property type="project" value="UniProtKB-ARBA"/>
</dbReference>
<keyword evidence="4" id="KW-0413">Isomerase</keyword>
<keyword evidence="2" id="KW-0479">Metal-binding</keyword>
<proteinExistence type="inferred from homology"/>
<evidence type="ECO:0000259" key="3">
    <source>
        <dbReference type="Pfam" id="PF01557"/>
    </source>
</evidence>
<comment type="similarity">
    <text evidence="1">Belongs to the FAH family.</text>
</comment>
<protein>
    <submittedName>
        <fullName evidence="4">2-hydroxyhepta-2,4-diene-1,7-dioate isomerase</fullName>
    </submittedName>
</protein>
<gene>
    <name evidence="4" type="ORF">Amac_026200</name>
</gene>